<reference evidence="2" key="1">
    <citation type="submission" date="2023-03" db="EMBL/GenBank/DDBJ databases">
        <title>Massive genome expansion in bonnet fungi (Mycena s.s.) driven by repeated elements and novel gene families across ecological guilds.</title>
        <authorList>
            <consortium name="Lawrence Berkeley National Laboratory"/>
            <person name="Harder C.B."/>
            <person name="Miyauchi S."/>
            <person name="Viragh M."/>
            <person name="Kuo A."/>
            <person name="Thoen E."/>
            <person name="Andreopoulos B."/>
            <person name="Lu D."/>
            <person name="Skrede I."/>
            <person name="Drula E."/>
            <person name="Henrissat B."/>
            <person name="Morin E."/>
            <person name="Kohler A."/>
            <person name="Barry K."/>
            <person name="LaButti K."/>
            <person name="Morin E."/>
            <person name="Salamov A."/>
            <person name="Lipzen A."/>
            <person name="Mereny Z."/>
            <person name="Hegedus B."/>
            <person name="Baldrian P."/>
            <person name="Stursova M."/>
            <person name="Weitz H."/>
            <person name="Taylor A."/>
            <person name="Grigoriev I.V."/>
            <person name="Nagy L.G."/>
            <person name="Martin F."/>
            <person name="Kauserud H."/>
        </authorList>
    </citation>
    <scope>NUCLEOTIDE SEQUENCE</scope>
    <source>
        <strain evidence="2">CBHHK188m</strain>
    </source>
</reference>
<gene>
    <name evidence="2" type="ORF">DFH07DRAFT_806483</name>
</gene>
<protein>
    <submittedName>
        <fullName evidence="2">Uncharacterized protein</fullName>
    </submittedName>
</protein>
<evidence type="ECO:0000313" key="2">
    <source>
        <dbReference type="EMBL" id="KAJ7769567.1"/>
    </source>
</evidence>
<proteinExistence type="predicted"/>
<dbReference type="EMBL" id="JARJLG010000025">
    <property type="protein sequence ID" value="KAJ7769567.1"/>
    <property type="molecule type" value="Genomic_DNA"/>
</dbReference>
<dbReference type="AlphaFoldDB" id="A0AAD7NPI8"/>
<accession>A0AAD7NPI8</accession>
<comment type="caution">
    <text evidence="2">The sequence shown here is derived from an EMBL/GenBank/DDBJ whole genome shotgun (WGS) entry which is preliminary data.</text>
</comment>
<organism evidence="2 3">
    <name type="scientific">Mycena maculata</name>
    <dbReference type="NCBI Taxonomy" id="230809"/>
    <lineage>
        <taxon>Eukaryota</taxon>
        <taxon>Fungi</taxon>
        <taxon>Dikarya</taxon>
        <taxon>Basidiomycota</taxon>
        <taxon>Agaricomycotina</taxon>
        <taxon>Agaricomycetes</taxon>
        <taxon>Agaricomycetidae</taxon>
        <taxon>Agaricales</taxon>
        <taxon>Marasmiineae</taxon>
        <taxon>Mycenaceae</taxon>
        <taxon>Mycena</taxon>
    </lineage>
</organism>
<sequence length="354" mass="39709">MSMLSKLRALSSTNRPSSTTKYSAYSRSAYARPYACFFARIPDFRAQAKERGGEVELRDPGSPRGRPRRVISTLTPSLLMESDHLDLSQKRTISRPFLLTAGLSYHLCYEWDRKTVTSFPAHARDFLYLGPRPGLSPLAASLRFRCTPTASFDDGHDLLLLPDGLPWQRLLVQAVVSTIPTLRDQLLREGHLTPDALEKWRKRLDGHGGRVFPSLWLFGLHQRFPVDFGRGINFVVVGEQIDPITMNNILGDHSGLSKRRYPFRGSALAHFERSPTDPHILHLRIAEVLEPVVASMPDVEDSRIVLSHAGALFSVRRQAASRSRLLPGDGKPRAFDLRADTKISEALRVLVENG</sequence>
<feature type="region of interest" description="Disordered" evidence="1">
    <location>
        <begin position="1"/>
        <end position="22"/>
    </location>
</feature>
<evidence type="ECO:0000313" key="3">
    <source>
        <dbReference type="Proteomes" id="UP001215280"/>
    </source>
</evidence>
<dbReference type="Proteomes" id="UP001215280">
    <property type="component" value="Unassembled WGS sequence"/>
</dbReference>
<evidence type="ECO:0000256" key="1">
    <source>
        <dbReference type="SAM" id="MobiDB-lite"/>
    </source>
</evidence>
<keyword evidence="3" id="KW-1185">Reference proteome</keyword>
<name>A0AAD7NPI8_9AGAR</name>